<gene>
    <name evidence="1" type="ORF">SAMN02745229_02131</name>
</gene>
<keyword evidence="2" id="KW-1185">Reference proteome</keyword>
<organism evidence="1 2">
    <name type="scientific">Butyrivibrio fibrisolvens DSM 3071</name>
    <dbReference type="NCBI Taxonomy" id="1121131"/>
    <lineage>
        <taxon>Bacteria</taxon>
        <taxon>Bacillati</taxon>
        <taxon>Bacillota</taxon>
        <taxon>Clostridia</taxon>
        <taxon>Lachnospirales</taxon>
        <taxon>Lachnospiraceae</taxon>
        <taxon>Butyrivibrio</taxon>
    </lineage>
</organism>
<proteinExistence type="predicted"/>
<evidence type="ECO:0000313" key="1">
    <source>
        <dbReference type="EMBL" id="SHI21995.1"/>
    </source>
</evidence>
<protein>
    <submittedName>
        <fullName evidence="1">Uncharacterized protein</fullName>
    </submittedName>
</protein>
<dbReference type="Proteomes" id="UP000184278">
    <property type="component" value="Unassembled WGS sequence"/>
</dbReference>
<reference evidence="2" key="1">
    <citation type="submission" date="2016-11" db="EMBL/GenBank/DDBJ databases">
        <authorList>
            <person name="Varghese N."/>
            <person name="Submissions S."/>
        </authorList>
    </citation>
    <scope>NUCLEOTIDE SEQUENCE [LARGE SCALE GENOMIC DNA]</scope>
    <source>
        <strain evidence="2">DSM 3071</strain>
    </source>
</reference>
<sequence length="50" mass="5705">MTAMFMGMKILMARESKRLEGANMIGANNYGLRKSNIDRPIVKECKKNEN</sequence>
<name>A0A1M5ZCN8_BUTFI</name>
<evidence type="ECO:0000313" key="2">
    <source>
        <dbReference type="Proteomes" id="UP000184278"/>
    </source>
</evidence>
<dbReference type="AlphaFoldDB" id="A0A1M5ZCN8"/>
<dbReference type="RefSeq" id="WP_167562710.1">
    <property type="nucleotide sequence ID" value="NZ_FQXK01000017.1"/>
</dbReference>
<dbReference type="GeneID" id="89509704"/>
<dbReference type="EMBL" id="FQXK01000017">
    <property type="protein sequence ID" value="SHI21995.1"/>
    <property type="molecule type" value="Genomic_DNA"/>
</dbReference>
<accession>A0A1M5ZCN8</accession>